<evidence type="ECO:0000313" key="11">
    <source>
        <dbReference type="EMBL" id="TCS81283.1"/>
    </source>
</evidence>
<dbReference type="Gene3D" id="3.20.20.70">
    <property type="entry name" value="Aldolase class I"/>
    <property type="match status" value="1"/>
</dbReference>
<dbReference type="EC" id="4.1.1.48" evidence="9"/>
<feature type="domain" description="Indole-3-glycerol phosphate synthase" evidence="10">
    <location>
        <begin position="4"/>
        <end position="257"/>
    </location>
</feature>
<keyword evidence="5 9" id="KW-0210">Decarboxylase</keyword>
<sequence>MTILDQIVAKKKSEVAERKRQFPKNHLKDLPFYHEPTVSIKQKLITTSRKVGIIAEMKKASPSKGVLLEKYEPEQLFELYQKAEVEGISILTDQPFFQGNLIHLMQVRGLTNSIPLLRKDFIIDPYQIDEAKGYGASVILLIAAILEEQQYQELYLQAKELGLEVLTEVHDELDLEKVLRSFTPEMIGINNRNLKTFQTSIDQTVKMIANIPKDTIVISESGIHRKEQVDQLAEIGVRGILVGESIVRSKNPQEMIEGLVGKK</sequence>
<dbReference type="SUPFAM" id="SSF51366">
    <property type="entry name" value="Ribulose-phoshate binding barrel"/>
    <property type="match status" value="1"/>
</dbReference>
<dbReference type="OrthoDB" id="9804217at2"/>
<accession>A0A4R3KDZ3</accession>
<evidence type="ECO:0000256" key="9">
    <source>
        <dbReference type="HAMAP-Rule" id="MF_00134"/>
    </source>
</evidence>
<dbReference type="InterPro" id="IPR013798">
    <property type="entry name" value="Indole-3-glycerol_P_synth_dom"/>
</dbReference>
<evidence type="ECO:0000313" key="12">
    <source>
        <dbReference type="Proteomes" id="UP000295788"/>
    </source>
</evidence>
<organism evidence="11 12">
    <name type="scientific">Tepidibacillus fermentans</name>
    <dbReference type="NCBI Taxonomy" id="1281767"/>
    <lineage>
        <taxon>Bacteria</taxon>
        <taxon>Bacillati</taxon>
        <taxon>Bacillota</taxon>
        <taxon>Bacilli</taxon>
        <taxon>Bacillales</taxon>
        <taxon>Bacillaceae</taxon>
        <taxon>Tepidibacillus</taxon>
    </lineage>
</organism>
<comment type="pathway">
    <text evidence="2 9">Amino-acid biosynthesis; L-tryptophan biosynthesis; L-tryptophan from chorismate: step 4/5.</text>
</comment>
<dbReference type="InterPro" id="IPR011060">
    <property type="entry name" value="RibuloseP-bd_barrel"/>
</dbReference>
<evidence type="ECO:0000256" key="8">
    <source>
        <dbReference type="ARBA" id="ARBA00023239"/>
    </source>
</evidence>
<evidence type="ECO:0000256" key="1">
    <source>
        <dbReference type="ARBA" id="ARBA00001633"/>
    </source>
</evidence>
<dbReference type="InterPro" id="IPR045186">
    <property type="entry name" value="Indole-3-glycerol_P_synth"/>
</dbReference>
<dbReference type="InterPro" id="IPR001468">
    <property type="entry name" value="Indole-3-GlycerolPSynthase_CS"/>
</dbReference>
<dbReference type="Proteomes" id="UP000295788">
    <property type="component" value="Unassembled WGS sequence"/>
</dbReference>
<protein>
    <recommendedName>
        <fullName evidence="9">Indole-3-glycerol phosphate synthase</fullName>
        <shortName evidence="9">IGPS</shortName>
        <ecNumber evidence="9">4.1.1.48</ecNumber>
    </recommendedName>
</protein>
<dbReference type="GO" id="GO:0004425">
    <property type="term" value="F:indole-3-glycerol-phosphate synthase activity"/>
    <property type="evidence" value="ECO:0007669"/>
    <property type="project" value="UniProtKB-UniRule"/>
</dbReference>
<dbReference type="PROSITE" id="PS00614">
    <property type="entry name" value="IGPS"/>
    <property type="match status" value="1"/>
</dbReference>
<evidence type="ECO:0000256" key="6">
    <source>
        <dbReference type="ARBA" id="ARBA00022822"/>
    </source>
</evidence>
<gene>
    <name evidence="9" type="primary">trpC</name>
    <name evidence="11" type="ORF">EDD72_11341</name>
</gene>
<dbReference type="UniPathway" id="UPA00035">
    <property type="reaction ID" value="UER00043"/>
</dbReference>
<keyword evidence="8 9" id="KW-0456">Lyase</keyword>
<name>A0A4R3KDZ3_9BACI</name>
<dbReference type="EMBL" id="SMAB01000013">
    <property type="protein sequence ID" value="TCS81283.1"/>
    <property type="molecule type" value="Genomic_DNA"/>
</dbReference>
<evidence type="ECO:0000256" key="5">
    <source>
        <dbReference type="ARBA" id="ARBA00022793"/>
    </source>
</evidence>
<dbReference type="GO" id="GO:0000162">
    <property type="term" value="P:L-tryptophan biosynthetic process"/>
    <property type="evidence" value="ECO:0007669"/>
    <property type="project" value="UniProtKB-UniRule"/>
</dbReference>
<dbReference type="NCBIfam" id="NF001377">
    <property type="entry name" value="PRK00278.2-4"/>
    <property type="match status" value="1"/>
</dbReference>
<dbReference type="GO" id="GO:0004640">
    <property type="term" value="F:phosphoribosylanthranilate isomerase activity"/>
    <property type="evidence" value="ECO:0007669"/>
    <property type="project" value="TreeGrafter"/>
</dbReference>
<comment type="similarity">
    <text evidence="3 9">Belongs to the TrpC family.</text>
</comment>
<keyword evidence="7 9" id="KW-0057">Aromatic amino acid biosynthesis</keyword>
<keyword evidence="4 9" id="KW-0028">Amino-acid biosynthesis</keyword>
<dbReference type="AlphaFoldDB" id="A0A4R3KDZ3"/>
<evidence type="ECO:0000256" key="2">
    <source>
        <dbReference type="ARBA" id="ARBA00004696"/>
    </source>
</evidence>
<evidence type="ECO:0000259" key="10">
    <source>
        <dbReference type="Pfam" id="PF00218"/>
    </source>
</evidence>
<dbReference type="RefSeq" id="WP_132769393.1">
    <property type="nucleotide sequence ID" value="NZ_SMAB01000013.1"/>
</dbReference>
<comment type="catalytic activity">
    <reaction evidence="1 9">
        <text>1-(2-carboxyphenylamino)-1-deoxy-D-ribulose 5-phosphate + H(+) = (1S,2R)-1-C-(indol-3-yl)glycerol 3-phosphate + CO2 + H2O</text>
        <dbReference type="Rhea" id="RHEA:23476"/>
        <dbReference type="ChEBI" id="CHEBI:15377"/>
        <dbReference type="ChEBI" id="CHEBI:15378"/>
        <dbReference type="ChEBI" id="CHEBI:16526"/>
        <dbReference type="ChEBI" id="CHEBI:58613"/>
        <dbReference type="ChEBI" id="CHEBI:58866"/>
        <dbReference type="EC" id="4.1.1.48"/>
    </reaction>
</comment>
<evidence type="ECO:0000256" key="4">
    <source>
        <dbReference type="ARBA" id="ARBA00022605"/>
    </source>
</evidence>
<dbReference type="InterPro" id="IPR013785">
    <property type="entry name" value="Aldolase_TIM"/>
</dbReference>
<evidence type="ECO:0000256" key="7">
    <source>
        <dbReference type="ARBA" id="ARBA00023141"/>
    </source>
</evidence>
<comment type="caution">
    <text evidence="11">The sequence shown here is derived from an EMBL/GenBank/DDBJ whole genome shotgun (WGS) entry which is preliminary data.</text>
</comment>
<dbReference type="HAMAP" id="MF_00134_B">
    <property type="entry name" value="IGPS_B"/>
    <property type="match status" value="1"/>
</dbReference>
<keyword evidence="12" id="KW-1185">Reference proteome</keyword>
<reference evidence="11 12" key="1">
    <citation type="submission" date="2019-03" db="EMBL/GenBank/DDBJ databases">
        <title>Genomic Encyclopedia of Type Strains, Phase IV (KMG-IV): sequencing the most valuable type-strain genomes for metagenomic binning, comparative biology and taxonomic classification.</title>
        <authorList>
            <person name="Goeker M."/>
        </authorList>
    </citation>
    <scope>NUCLEOTIDE SEQUENCE [LARGE SCALE GENOMIC DNA]</scope>
    <source>
        <strain evidence="11 12">DSM 23802</strain>
    </source>
</reference>
<proteinExistence type="inferred from homology"/>
<evidence type="ECO:0000256" key="3">
    <source>
        <dbReference type="ARBA" id="ARBA00008737"/>
    </source>
</evidence>
<keyword evidence="6 9" id="KW-0822">Tryptophan biosynthesis</keyword>
<dbReference type="PANTHER" id="PTHR22854:SF2">
    <property type="entry name" value="INDOLE-3-GLYCEROL-PHOSPHATE SYNTHASE"/>
    <property type="match status" value="1"/>
</dbReference>
<dbReference type="Pfam" id="PF00218">
    <property type="entry name" value="IGPS"/>
    <property type="match status" value="1"/>
</dbReference>
<dbReference type="CDD" id="cd00331">
    <property type="entry name" value="IGPS"/>
    <property type="match status" value="1"/>
</dbReference>
<dbReference type="FunFam" id="3.20.20.70:FF:000024">
    <property type="entry name" value="Indole-3-glycerol phosphate synthase"/>
    <property type="match status" value="1"/>
</dbReference>
<dbReference type="PANTHER" id="PTHR22854">
    <property type="entry name" value="TRYPTOPHAN BIOSYNTHESIS PROTEIN"/>
    <property type="match status" value="1"/>
</dbReference>